<name>A0A9N8UV72_9GLOM</name>
<feature type="non-terminal residue" evidence="2">
    <location>
        <position position="81"/>
    </location>
</feature>
<feature type="compositionally biased region" description="Polar residues" evidence="1">
    <location>
        <begin position="1"/>
        <end position="12"/>
    </location>
</feature>
<protein>
    <submittedName>
        <fullName evidence="2">9873_t:CDS:1</fullName>
    </submittedName>
</protein>
<dbReference type="Proteomes" id="UP000789706">
    <property type="component" value="Unassembled WGS sequence"/>
</dbReference>
<feature type="region of interest" description="Disordered" evidence="1">
    <location>
        <begin position="1"/>
        <end position="20"/>
    </location>
</feature>
<proteinExistence type="predicted"/>
<keyword evidence="3" id="KW-1185">Reference proteome</keyword>
<reference evidence="2" key="1">
    <citation type="submission" date="2021-06" db="EMBL/GenBank/DDBJ databases">
        <authorList>
            <person name="Kallberg Y."/>
            <person name="Tangrot J."/>
            <person name="Rosling A."/>
        </authorList>
    </citation>
    <scope>NUCLEOTIDE SEQUENCE</scope>
    <source>
        <strain evidence="2">AZ414A</strain>
    </source>
</reference>
<accession>A0A9N8UV72</accession>
<evidence type="ECO:0000313" key="3">
    <source>
        <dbReference type="Proteomes" id="UP000789706"/>
    </source>
</evidence>
<evidence type="ECO:0000313" key="2">
    <source>
        <dbReference type="EMBL" id="CAG8432955.1"/>
    </source>
</evidence>
<dbReference type="AlphaFoldDB" id="A0A9N8UV72"/>
<evidence type="ECO:0000256" key="1">
    <source>
        <dbReference type="SAM" id="MobiDB-lite"/>
    </source>
</evidence>
<organism evidence="2 3">
    <name type="scientific">Diversispora eburnea</name>
    <dbReference type="NCBI Taxonomy" id="1213867"/>
    <lineage>
        <taxon>Eukaryota</taxon>
        <taxon>Fungi</taxon>
        <taxon>Fungi incertae sedis</taxon>
        <taxon>Mucoromycota</taxon>
        <taxon>Glomeromycotina</taxon>
        <taxon>Glomeromycetes</taxon>
        <taxon>Diversisporales</taxon>
        <taxon>Diversisporaceae</taxon>
        <taxon>Diversispora</taxon>
    </lineage>
</organism>
<comment type="caution">
    <text evidence="2">The sequence shown here is derived from an EMBL/GenBank/DDBJ whole genome shotgun (WGS) entry which is preliminary data.</text>
</comment>
<sequence length="81" mass="9315">ETGNTENLSQSGWPPALNNNKKDKLSLNYNLVTAKQTLCDTGIHFRVAEKSLLCQKSMHNWCKKHKNKTAHNWMQVIFSDK</sequence>
<gene>
    <name evidence="2" type="ORF">DEBURN_LOCUS279</name>
</gene>
<dbReference type="EMBL" id="CAJVPK010000008">
    <property type="protein sequence ID" value="CAG8432955.1"/>
    <property type="molecule type" value="Genomic_DNA"/>
</dbReference>